<proteinExistence type="predicted"/>
<evidence type="ECO:0008006" key="3">
    <source>
        <dbReference type="Google" id="ProtNLM"/>
    </source>
</evidence>
<evidence type="ECO:0000313" key="1">
    <source>
        <dbReference type="EMBL" id="CAL1700952.1"/>
    </source>
</evidence>
<name>A0ABP1CZ63_9APHY</name>
<evidence type="ECO:0000313" key="2">
    <source>
        <dbReference type="Proteomes" id="UP001497453"/>
    </source>
</evidence>
<dbReference type="EMBL" id="OZ037945">
    <property type="protein sequence ID" value="CAL1700952.1"/>
    <property type="molecule type" value="Genomic_DNA"/>
</dbReference>
<dbReference type="Proteomes" id="UP001497453">
    <property type="component" value="Chromosome 2"/>
</dbReference>
<sequence>MWAGGGLPRPATACSPSLSYLLLFLPHRPPFLSGEHCRVWAQVARSLPACSLHVSSQSSTFTFYALAFISNRNIHSCCFLSRNIHKHTRATIAMDKPNTSSGWIRCTPTAKGCVHWL</sequence>
<accession>A0ABP1CZ63</accession>
<organism evidence="1 2">
    <name type="scientific">Somion occarium</name>
    <dbReference type="NCBI Taxonomy" id="3059160"/>
    <lineage>
        <taxon>Eukaryota</taxon>
        <taxon>Fungi</taxon>
        <taxon>Dikarya</taxon>
        <taxon>Basidiomycota</taxon>
        <taxon>Agaricomycotina</taxon>
        <taxon>Agaricomycetes</taxon>
        <taxon>Polyporales</taxon>
        <taxon>Cerrenaceae</taxon>
        <taxon>Somion</taxon>
    </lineage>
</organism>
<reference evidence="2" key="1">
    <citation type="submission" date="2024-04" db="EMBL/GenBank/DDBJ databases">
        <authorList>
            <person name="Shaw F."/>
            <person name="Minotto A."/>
        </authorList>
    </citation>
    <scope>NUCLEOTIDE SEQUENCE [LARGE SCALE GENOMIC DNA]</scope>
</reference>
<protein>
    <recommendedName>
        <fullName evidence="3">Secreted protein</fullName>
    </recommendedName>
</protein>
<gene>
    <name evidence="1" type="ORF">GFSPODELE1_LOCUS3364</name>
</gene>
<keyword evidence="2" id="KW-1185">Reference proteome</keyword>